<sequence>MKNQASPGLAFLQTAPLQHAQPTGQDTPIIHNDEPAKLEIQESAPSSGNKLRKITSCRQIHAFNASSPLFLDRPMRDMFRSDVVRSKTKAKIRMPETE</sequence>
<dbReference type="EMBL" id="KV875104">
    <property type="protein sequence ID" value="OIW24244.1"/>
    <property type="molecule type" value="Genomic_DNA"/>
</dbReference>
<accession>A0A1J7J528</accession>
<feature type="region of interest" description="Disordered" evidence="1">
    <location>
        <begin position="1"/>
        <end position="31"/>
    </location>
</feature>
<evidence type="ECO:0000256" key="1">
    <source>
        <dbReference type="SAM" id="MobiDB-lite"/>
    </source>
</evidence>
<evidence type="ECO:0000313" key="3">
    <source>
        <dbReference type="Proteomes" id="UP000182658"/>
    </source>
</evidence>
<proteinExistence type="predicted"/>
<dbReference type="InParanoid" id="A0A1J7J528"/>
<organism evidence="2 3">
    <name type="scientific">Coniochaeta ligniaria NRRL 30616</name>
    <dbReference type="NCBI Taxonomy" id="1408157"/>
    <lineage>
        <taxon>Eukaryota</taxon>
        <taxon>Fungi</taxon>
        <taxon>Dikarya</taxon>
        <taxon>Ascomycota</taxon>
        <taxon>Pezizomycotina</taxon>
        <taxon>Sordariomycetes</taxon>
        <taxon>Sordariomycetidae</taxon>
        <taxon>Coniochaetales</taxon>
        <taxon>Coniochaetaceae</taxon>
        <taxon>Coniochaeta</taxon>
    </lineage>
</organism>
<evidence type="ECO:0000313" key="2">
    <source>
        <dbReference type="EMBL" id="OIW24244.1"/>
    </source>
</evidence>
<keyword evidence="3" id="KW-1185">Reference proteome</keyword>
<dbReference type="Proteomes" id="UP000182658">
    <property type="component" value="Unassembled WGS sequence"/>
</dbReference>
<reference evidence="2 3" key="1">
    <citation type="submission" date="2016-10" db="EMBL/GenBank/DDBJ databases">
        <title>Draft genome sequence of Coniochaeta ligniaria NRRL30616, a lignocellulolytic fungus for bioabatement of inhibitors in plant biomass hydrolysates.</title>
        <authorList>
            <consortium name="DOE Joint Genome Institute"/>
            <person name="Jimenez D.J."/>
            <person name="Hector R.E."/>
            <person name="Riley R."/>
            <person name="Sun H."/>
            <person name="Grigoriev I.V."/>
            <person name="Van Elsas J.D."/>
            <person name="Nichols N.N."/>
        </authorList>
    </citation>
    <scope>NUCLEOTIDE SEQUENCE [LARGE SCALE GENOMIC DNA]</scope>
    <source>
        <strain evidence="2 3">NRRL 30616</strain>
    </source>
</reference>
<name>A0A1J7J528_9PEZI</name>
<protein>
    <submittedName>
        <fullName evidence="2">Uncharacterized protein</fullName>
    </submittedName>
</protein>
<gene>
    <name evidence="2" type="ORF">CONLIGDRAFT_685863</name>
</gene>
<dbReference type="AlphaFoldDB" id="A0A1J7J528"/>